<evidence type="ECO:0000313" key="3">
    <source>
        <dbReference type="Proteomes" id="UP000073492"/>
    </source>
</evidence>
<dbReference type="OrthoDB" id="1733909at2759"/>
<sequence length="348" mass="39850">MSTGPMPSSGIASIVPVQSTEFFILDAMTDIDDGDFVITSEHYQKQRMMRLLARSKINCSYHDVIFPKRSDGECLLEYFKKQSQGKSKDRLMVAYFHGRCWGNGENYRWEFQGYPNPEIDAYKLIQWMLDSGFSWLLIIDGYFPTNFHDQWKPTSPHHGSVEILASGQGAIGRDQRQKEGSPGDFSRKLCTHMMQFSNRISIPTEMVEDRETGQKHKHPGYNRFLSPISLNELLGNVKLLDSKPVRLWLGENRTSDKRRVMIDPRHLRASEKIPGDATGIYTFHVKTIPGLPPKRKHPMMEESASEEDSLVRTAIEFEAPRAPTIFHDEDFGEDRSDSPGLFVKDSDE</sequence>
<reference evidence="2 3" key="1">
    <citation type="submission" date="2015-07" db="EMBL/GenBank/DDBJ databases">
        <title>Comparative genomics of the Sigatoka disease complex on banana suggests a link between parallel evolutionary changes in Pseudocercospora fijiensis and Pseudocercospora eumusae and increased virulence on the banana host.</title>
        <authorList>
            <person name="Chang T.-C."/>
            <person name="Salvucci A."/>
            <person name="Crous P.W."/>
            <person name="Stergiopoulos I."/>
        </authorList>
    </citation>
    <scope>NUCLEOTIDE SEQUENCE [LARGE SCALE GENOMIC DNA]</scope>
    <source>
        <strain evidence="2 3">CBS 116634</strain>
    </source>
</reference>
<evidence type="ECO:0000313" key="2">
    <source>
        <dbReference type="EMBL" id="KXT12263.1"/>
    </source>
</evidence>
<dbReference type="Proteomes" id="UP000073492">
    <property type="component" value="Unassembled WGS sequence"/>
</dbReference>
<gene>
    <name evidence="2" type="ORF">AC579_2044</name>
</gene>
<accession>A0A139IC02</accession>
<feature type="compositionally biased region" description="Basic and acidic residues" evidence="1">
    <location>
        <begin position="326"/>
        <end position="337"/>
    </location>
</feature>
<protein>
    <submittedName>
        <fullName evidence="2">Uncharacterized protein</fullName>
    </submittedName>
</protein>
<name>A0A139IC02_9PEZI</name>
<organism evidence="2 3">
    <name type="scientific">Pseudocercospora musae</name>
    <dbReference type="NCBI Taxonomy" id="113226"/>
    <lineage>
        <taxon>Eukaryota</taxon>
        <taxon>Fungi</taxon>
        <taxon>Dikarya</taxon>
        <taxon>Ascomycota</taxon>
        <taxon>Pezizomycotina</taxon>
        <taxon>Dothideomycetes</taxon>
        <taxon>Dothideomycetidae</taxon>
        <taxon>Mycosphaerellales</taxon>
        <taxon>Mycosphaerellaceae</taxon>
        <taxon>Pseudocercospora</taxon>
    </lineage>
</organism>
<proteinExistence type="predicted"/>
<dbReference type="AlphaFoldDB" id="A0A139IC02"/>
<dbReference type="EMBL" id="LFZO01000158">
    <property type="protein sequence ID" value="KXT12263.1"/>
    <property type="molecule type" value="Genomic_DNA"/>
</dbReference>
<feature type="region of interest" description="Disordered" evidence="1">
    <location>
        <begin position="323"/>
        <end position="348"/>
    </location>
</feature>
<comment type="caution">
    <text evidence="2">The sequence shown here is derived from an EMBL/GenBank/DDBJ whole genome shotgun (WGS) entry which is preliminary data.</text>
</comment>
<evidence type="ECO:0000256" key="1">
    <source>
        <dbReference type="SAM" id="MobiDB-lite"/>
    </source>
</evidence>
<keyword evidence="3" id="KW-1185">Reference proteome</keyword>